<dbReference type="EMBL" id="BSDR01000001">
    <property type="protein sequence ID" value="GLI32605.1"/>
    <property type="molecule type" value="Genomic_DNA"/>
</dbReference>
<evidence type="ECO:0000313" key="15">
    <source>
        <dbReference type="Proteomes" id="UP001144372"/>
    </source>
</evidence>
<accession>A0A9W6D1R2</accession>
<comment type="similarity">
    <text evidence="3">Belongs to the ferredoxin thioredoxin reductase beta subunit family.</text>
</comment>
<evidence type="ECO:0000256" key="13">
    <source>
        <dbReference type="ARBA" id="ARBA00048150"/>
    </source>
</evidence>
<evidence type="ECO:0000256" key="7">
    <source>
        <dbReference type="ARBA" id="ARBA00023002"/>
    </source>
</evidence>
<dbReference type="Pfam" id="PF02943">
    <property type="entry name" value="FeThRed_B"/>
    <property type="match status" value="1"/>
</dbReference>
<keyword evidence="10" id="KW-1015">Disulfide bond</keyword>
<evidence type="ECO:0000256" key="5">
    <source>
        <dbReference type="ARBA" id="ARBA00022485"/>
    </source>
</evidence>
<dbReference type="GO" id="GO:0016730">
    <property type="term" value="F:oxidoreductase activity, acting on iron-sulfur proteins as donors"/>
    <property type="evidence" value="ECO:0007669"/>
    <property type="project" value="InterPro"/>
</dbReference>
<evidence type="ECO:0000256" key="3">
    <source>
        <dbReference type="ARBA" id="ARBA00007941"/>
    </source>
</evidence>
<protein>
    <recommendedName>
        <fullName evidence="4">ferredoxin:thioredoxin reductase</fullName>
        <ecNumber evidence="4">1.8.7.2</ecNumber>
    </recommendedName>
    <alternativeName>
        <fullName evidence="12">Ferredoxin-thioredoxin reductase subunit B</fullName>
    </alternativeName>
</protein>
<evidence type="ECO:0000256" key="1">
    <source>
        <dbReference type="ARBA" id="ARBA00001966"/>
    </source>
</evidence>
<keyword evidence="6" id="KW-0479">Metal-binding</keyword>
<comment type="catalytic activity">
    <reaction evidence="13">
        <text>[thioredoxin]-disulfide + 2 reduced [2Fe-2S]-[ferredoxin] + 2 H(+) = [thioredoxin]-dithiol + 2 oxidized [2Fe-2S]-[ferredoxin]</text>
        <dbReference type="Rhea" id="RHEA:42336"/>
        <dbReference type="Rhea" id="RHEA-COMP:10000"/>
        <dbReference type="Rhea" id="RHEA-COMP:10001"/>
        <dbReference type="Rhea" id="RHEA-COMP:10698"/>
        <dbReference type="Rhea" id="RHEA-COMP:10700"/>
        <dbReference type="ChEBI" id="CHEBI:15378"/>
        <dbReference type="ChEBI" id="CHEBI:29950"/>
        <dbReference type="ChEBI" id="CHEBI:33737"/>
        <dbReference type="ChEBI" id="CHEBI:33738"/>
        <dbReference type="ChEBI" id="CHEBI:50058"/>
        <dbReference type="EC" id="1.8.7.2"/>
    </reaction>
</comment>
<proteinExistence type="inferred from homology"/>
<reference evidence="14" key="1">
    <citation type="submission" date="2022-12" db="EMBL/GenBank/DDBJ databases">
        <title>Reference genome sequencing for broad-spectrum identification of bacterial and archaeal isolates by mass spectrometry.</title>
        <authorList>
            <person name="Sekiguchi Y."/>
            <person name="Tourlousse D.M."/>
        </authorList>
    </citation>
    <scope>NUCLEOTIDE SEQUENCE</scope>
    <source>
        <strain evidence="14">ASRB1</strain>
    </source>
</reference>
<comment type="cofactor">
    <cofactor evidence="1">
        <name>[4Fe-4S] cluster</name>
        <dbReference type="ChEBI" id="CHEBI:49883"/>
    </cofactor>
</comment>
<keyword evidence="7" id="KW-0560">Oxidoreductase</keyword>
<dbReference type="InterPro" id="IPR036644">
    <property type="entry name" value="FTR_bsu_sf"/>
</dbReference>
<dbReference type="GO" id="GO:0046872">
    <property type="term" value="F:metal ion binding"/>
    <property type="evidence" value="ECO:0007669"/>
    <property type="project" value="UniProtKB-KW"/>
</dbReference>
<dbReference type="PANTHER" id="PTHR35113">
    <property type="entry name" value="FERREDOXIN-THIOREDOXIN REDUCTASE CATALYTIC CHAIN, CHLOROPLASTIC"/>
    <property type="match status" value="1"/>
</dbReference>
<evidence type="ECO:0000256" key="8">
    <source>
        <dbReference type="ARBA" id="ARBA00023004"/>
    </source>
</evidence>
<keyword evidence="15" id="KW-1185">Reference proteome</keyword>
<evidence type="ECO:0000256" key="9">
    <source>
        <dbReference type="ARBA" id="ARBA00023014"/>
    </source>
</evidence>
<evidence type="ECO:0000256" key="4">
    <source>
        <dbReference type="ARBA" id="ARBA00012358"/>
    </source>
</evidence>
<comment type="subunit">
    <text evidence="11">Heterodimer of subunit A (variable subunit) and subunit B (catalytic subunit). Heterodimeric FTR forms a complex with ferredoxin and thioredoxin.</text>
</comment>
<name>A0A9W6D1R2_9BACT</name>
<keyword evidence="9" id="KW-0411">Iron-sulfur</keyword>
<keyword evidence="8" id="KW-0408">Iron</keyword>
<dbReference type="SUPFAM" id="SSF57662">
    <property type="entry name" value="Ferredoxin thioredoxin reductase (FTR), catalytic beta chain"/>
    <property type="match status" value="1"/>
</dbReference>
<evidence type="ECO:0000256" key="11">
    <source>
        <dbReference type="ARBA" id="ARBA00026011"/>
    </source>
</evidence>
<evidence type="ECO:0000256" key="10">
    <source>
        <dbReference type="ARBA" id="ARBA00023157"/>
    </source>
</evidence>
<sequence length="113" mass="13399">MMTVEQLYEMLKKVQEPKGYYFNKNKEKVFALLEGLLINKERYGYMACPCRLASGDREWDKDITCPCIYREPDVKEYGSCYCNLYVSKEWNEEKVACVYVPERRPVEKTLGKL</sequence>
<organism evidence="14 15">
    <name type="scientific">Desulforhabdus amnigena</name>
    <dbReference type="NCBI Taxonomy" id="40218"/>
    <lineage>
        <taxon>Bacteria</taxon>
        <taxon>Pseudomonadati</taxon>
        <taxon>Thermodesulfobacteriota</taxon>
        <taxon>Syntrophobacteria</taxon>
        <taxon>Syntrophobacterales</taxon>
        <taxon>Syntrophobacteraceae</taxon>
        <taxon>Desulforhabdus</taxon>
    </lineage>
</organism>
<dbReference type="GO" id="GO:0051539">
    <property type="term" value="F:4 iron, 4 sulfur cluster binding"/>
    <property type="evidence" value="ECO:0007669"/>
    <property type="project" value="UniProtKB-KW"/>
</dbReference>
<dbReference type="PANTHER" id="PTHR35113:SF1">
    <property type="entry name" value="FERREDOXIN-THIOREDOXIN REDUCTASE CATALYTIC CHAIN, CHLOROPLASTIC"/>
    <property type="match status" value="1"/>
</dbReference>
<keyword evidence="5" id="KW-0004">4Fe-4S</keyword>
<comment type="function">
    <text evidence="2">Catalytic subunit of the ferredoxin-thioredoxin reductase (FTR), which catalyzes the two-electron reduction of thioredoxins by the electrons provided by reduced ferredoxin.</text>
</comment>
<gene>
    <name evidence="14" type="ORF">DAMNIGENAA_00380</name>
</gene>
<evidence type="ECO:0000256" key="6">
    <source>
        <dbReference type="ARBA" id="ARBA00022723"/>
    </source>
</evidence>
<dbReference type="Gene3D" id="3.90.460.10">
    <property type="entry name" value="Ferredoxin thioredoxin reductase catalytic beta subunit"/>
    <property type="match status" value="1"/>
</dbReference>
<evidence type="ECO:0000313" key="14">
    <source>
        <dbReference type="EMBL" id="GLI32605.1"/>
    </source>
</evidence>
<evidence type="ECO:0000256" key="12">
    <source>
        <dbReference type="ARBA" id="ARBA00030295"/>
    </source>
</evidence>
<evidence type="ECO:0000256" key="2">
    <source>
        <dbReference type="ARBA" id="ARBA00003945"/>
    </source>
</evidence>
<dbReference type="Proteomes" id="UP001144372">
    <property type="component" value="Unassembled WGS sequence"/>
</dbReference>
<dbReference type="EC" id="1.8.7.2" evidence="4"/>
<dbReference type="AlphaFoldDB" id="A0A9W6D1R2"/>
<dbReference type="InterPro" id="IPR004209">
    <property type="entry name" value="FTR_bsu"/>
</dbReference>
<comment type="caution">
    <text evidence="14">The sequence shown here is derived from an EMBL/GenBank/DDBJ whole genome shotgun (WGS) entry which is preliminary data.</text>
</comment>